<keyword evidence="3" id="KW-1185">Reference proteome</keyword>
<reference evidence="3" key="1">
    <citation type="journal article" date="2019" name="Int. J. Syst. Evol. Microbiol.">
        <title>The Global Catalogue of Microorganisms (GCM) 10K type strain sequencing project: providing services to taxonomists for standard genome sequencing and annotation.</title>
        <authorList>
            <consortium name="The Broad Institute Genomics Platform"/>
            <consortium name="The Broad Institute Genome Sequencing Center for Infectious Disease"/>
            <person name="Wu L."/>
            <person name="Ma J."/>
        </authorList>
    </citation>
    <scope>NUCLEOTIDE SEQUENCE [LARGE SCALE GENOMIC DNA]</scope>
    <source>
        <strain evidence="3">JCM 17656</strain>
    </source>
</reference>
<sequence>MVKPFAASEMTIVFLYSDAMSMGAPGTGHDGDRPCGAGRQGRLRPYNRARCTLVYLRKRDTLEQLAAGFGMSTMTPWRYVNHTIGQLAAPARR</sequence>
<evidence type="ECO:0000313" key="2">
    <source>
        <dbReference type="EMBL" id="GAA3598403.1"/>
    </source>
</evidence>
<feature type="domain" description="Transposase Helix-turn-helix" evidence="1">
    <location>
        <begin position="43"/>
        <end position="88"/>
    </location>
</feature>
<evidence type="ECO:0000313" key="3">
    <source>
        <dbReference type="Proteomes" id="UP001500707"/>
    </source>
</evidence>
<comment type="caution">
    <text evidence="2">The sequence shown here is derived from an EMBL/GenBank/DDBJ whole genome shotgun (WGS) entry which is preliminary data.</text>
</comment>
<dbReference type="EMBL" id="BAABCE010000059">
    <property type="protein sequence ID" value="GAA3598403.1"/>
    <property type="molecule type" value="Genomic_DNA"/>
</dbReference>
<dbReference type="Pfam" id="PF13613">
    <property type="entry name" value="HTH_Tnp_4"/>
    <property type="match status" value="1"/>
</dbReference>
<gene>
    <name evidence="2" type="ORF">GCM10022295_93190</name>
</gene>
<organism evidence="2 3">
    <name type="scientific">Streptomyces osmaniensis</name>
    <dbReference type="NCBI Taxonomy" id="593134"/>
    <lineage>
        <taxon>Bacteria</taxon>
        <taxon>Bacillati</taxon>
        <taxon>Actinomycetota</taxon>
        <taxon>Actinomycetes</taxon>
        <taxon>Kitasatosporales</taxon>
        <taxon>Streptomycetaceae</taxon>
        <taxon>Streptomyces</taxon>
    </lineage>
</organism>
<dbReference type="InterPro" id="IPR027805">
    <property type="entry name" value="Transposase_HTH_dom"/>
</dbReference>
<name>A0ABP6Z7B5_9ACTN</name>
<accession>A0ABP6Z7B5</accession>
<evidence type="ECO:0000259" key="1">
    <source>
        <dbReference type="Pfam" id="PF13613"/>
    </source>
</evidence>
<proteinExistence type="predicted"/>
<dbReference type="Proteomes" id="UP001500707">
    <property type="component" value="Unassembled WGS sequence"/>
</dbReference>
<protein>
    <recommendedName>
        <fullName evidence="1">Transposase Helix-turn-helix domain-containing protein</fullName>
    </recommendedName>
</protein>